<sequence>MTGLEDLLRGLAPQVLAAVVRRYRDFEAAEDATQEALLAAATHWPVDGLPERPEAWLITVAARKLTDQWRSEQASRRRESQAPPPPAPGADEPPAGDDTVMLLALCCHPS</sequence>
<proteinExistence type="predicted"/>
<keyword evidence="4" id="KW-1185">Reference proteome</keyword>
<dbReference type="Gene3D" id="1.10.1740.10">
    <property type="match status" value="1"/>
</dbReference>
<dbReference type="EMBL" id="SOCP01000004">
    <property type="protein sequence ID" value="TDV54122.1"/>
    <property type="molecule type" value="Genomic_DNA"/>
</dbReference>
<evidence type="ECO:0000313" key="4">
    <source>
        <dbReference type="Proteomes" id="UP000294927"/>
    </source>
</evidence>
<dbReference type="GO" id="GO:0003700">
    <property type="term" value="F:DNA-binding transcription factor activity"/>
    <property type="evidence" value="ECO:0007669"/>
    <property type="project" value="InterPro"/>
</dbReference>
<dbReference type="SUPFAM" id="SSF88946">
    <property type="entry name" value="Sigma2 domain of RNA polymerase sigma factors"/>
    <property type="match status" value="1"/>
</dbReference>
<dbReference type="GO" id="GO:0006352">
    <property type="term" value="P:DNA-templated transcription initiation"/>
    <property type="evidence" value="ECO:0007669"/>
    <property type="project" value="InterPro"/>
</dbReference>
<feature type="region of interest" description="Disordered" evidence="1">
    <location>
        <begin position="68"/>
        <end position="98"/>
    </location>
</feature>
<comment type="caution">
    <text evidence="3">The sequence shown here is derived from an EMBL/GenBank/DDBJ whole genome shotgun (WGS) entry which is preliminary data.</text>
</comment>
<dbReference type="InterPro" id="IPR007627">
    <property type="entry name" value="RNA_pol_sigma70_r2"/>
</dbReference>
<accession>A0A4R7VW55</accession>
<feature type="compositionally biased region" description="Basic and acidic residues" evidence="1">
    <location>
        <begin position="68"/>
        <end position="80"/>
    </location>
</feature>
<dbReference type="PANTHER" id="PTHR47756">
    <property type="entry name" value="BLL6612 PROTEIN-RELATED"/>
    <property type="match status" value="1"/>
</dbReference>
<protein>
    <submittedName>
        <fullName evidence="3">Sigma-70-like protein</fullName>
    </submittedName>
</protein>
<organism evidence="3 4">
    <name type="scientific">Actinophytocola oryzae</name>
    <dbReference type="NCBI Taxonomy" id="502181"/>
    <lineage>
        <taxon>Bacteria</taxon>
        <taxon>Bacillati</taxon>
        <taxon>Actinomycetota</taxon>
        <taxon>Actinomycetes</taxon>
        <taxon>Pseudonocardiales</taxon>
        <taxon>Pseudonocardiaceae</taxon>
    </lineage>
</organism>
<dbReference type="Proteomes" id="UP000294927">
    <property type="component" value="Unassembled WGS sequence"/>
</dbReference>
<dbReference type="InterPro" id="IPR013325">
    <property type="entry name" value="RNA_pol_sigma_r2"/>
</dbReference>
<feature type="compositionally biased region" description="Low complexity" evidence="1">
    <location>
        <begin position="89"/>
        <end position="98"/>
    </location>
</feature>
<evidence type="ECO:0000259" key="2">
    <source>
        <dbReference type="Pfam" id="PF04542"/>
    </source>
</evidence>
<dbReference type="Pfam" id="PF04542">
    <property type="entry name" value="Sigma70_r2"/>
    <property type="match status" value="1"/>
</dbReference>
<dbReference type="AlphaFoldDB" id="A0A4R7VW55"/>
<reference evidence="3 4" key="1">
    <citation type="submission" date="2019-03" db="EMBL/GenBank/DDBJ databases">
        <title>Genomic Encyclopedia of Archaeal and Bacterial Type Strains, Phase II (KMG-II): from individual species to whole genera.</title>
        <authorList>
            <person name="Goeker M."/>
        </authorList>
    </citation>
    <scope>NUCLEOTIDE SEQUENCE [LARGE SCALE GENOMIC DNA]</scope>
    <source>
        <strain evidence="3 4">DSM 45499</strain>
    </source>
</reference>
<gene>
    <name evidence="3" type="ORF">CLV71_104591</name>
</gene>
<evidence type="ECO:0000313" key="3">
    <source>
        <dbReference type="EMBL" id="TDV54122.1"/>
    </source>
</evidence>
<evidence type="ECO:0000256" key="1">
    <source>
        <dbReference type="SAM" id="MobiDB-lite"/>
    </source>
</evidence>
<feature type="domain" description="RNA polymerase sigma-70 region 2" evidence="2">
    <location>
        <begin position="9"/>
        <end position="73"/>
    </location>
</feature>
<name>A0A4R7VW55_9PSEU</name>
<dbReference type="PANTHER" id="PTHR47756:SF2">
    <property type="entry name" value="BLL6612 PROTEIN"/>
    <property type="match status" value="1"/>
</dbReference>